<dbReference type="PROSITE" id="PS51194">
    <property type="entry name" value="HELICASE_CTER"/>
    <property type="match status" value="1"/>
</dbReference>
<dbReference type="PANTHER" id="PTHR11274:SF0">
    <property type="entry name" value="GENERAL TRANSCRIPTION AND DNA REPAIR FACTOR IIH HELICASE SUBUNIT XPB"/>
    <property type="match status" value="1"/>
</dbReference>
<keyword evidence="2" id="KW-0378">Hydrolase</keyword>
<organism evidence="7 8">
    <name type="scientific">Desulfomarina profundi</name>
    <dbReference type="NCBI Taxonomy" id="2772557"/>
    <lineage>
        <taxon>Bacteria</taxon>
        <taxon>Pseudomonadati</taxon>
        <taxon>Thermodesulfobacteriota</taxon>
        <taxon>Desulfobulbia</taxon>
        <taxon>Desulfobulbales</taxon>
        <taxon>Desulfobulbaceae</taxon>
        <taxon>Desulfomarina</taxon>
    </lineage>
</organism>
<dbReference type="EMBL" id="AP024086">
    <property type="protein sequence ID" value="BCL59567.1"/>
    <property type="molecule type" value="Genomic_DNA"/>
</dbReference>
<dbReference type="GO" id="GO:0016787">
    <property type="term" value="F:hydrolase activity"/>
    <property type="evidence" value="ECO:0007669"/>
    <property type="project" value="UniProtKB-KW"/>
</dbReference>
<dbReference type="AlphaFoldDB" id="A0A8D5FTG1"/>
<dbReference type="GO" id="GO:0004386">
    <property type="term" value="F:helicase activity"/>
    <property type="evidence" value="ECO:0007669"/>
    <property type="project" value="UniProtKB-KW"/>
</dbReference>
<evidence type="ECO:0000256" key="1">
    <source>
        <dbReference type="ARBA" id="ARBA00022741"/>
    </source>
</evidence>
<dbReference type="GO" id="GO:0005524">
    <property type="term" value="F:ATP binding"/>
    <property type="evidence" value="ECO:0007669"/>
    <property type="project" value="UniProtKB-KW"/>
</dbReference>
<dbReference type="SMART" id="SM00490">
    <property type="entry name" value="HELICc"/>
    <property type="match status" value="1"/>
</dbReference>
<evidence type="ECO:0000256" key="2">
    <source>
        <dbReference type="ARBA" id="ARBA00022801"/>
    </source>
</evidence>
<reference evidence="7" key="1">
    <citation type="submission" date="2020-09" db="EMBL/GenBank/DDBJ databases">
        <title>Desulfogranum mesoprofundum gen. nov., sp. nov., a novel mesophilic, sulfate-reducing chemolithoautotroph isolated from a deep-sea hydrothermal vent chimney in the Suiyo Seamount.</title>
        <authorList>
            <person name="Hashimoto Y."/>
            <person name="Nakagawa S."/>
        </authorList>
    </citation>
    <scope>NUCLEOTIDE SEQUENCE</scope>
    <source>
        <strain evidence="7">KT2</strain>
    </source>
</reference>
<dbReference type="KEGG" id="dbk:DGMP_02600"/>
<proteinExistence type="predicted"/>
<evidence type="ECO:0000259" key="5">
    <source>
        <dbReference type="PROSITE" id="PS51192"/>
    </source>
</evidence>
<keyword evidence="4" id="KW-0067">ATP-binding</keyword>
<dbReference type="PANTHER" id="PTHR11274">
    <property type="entry name" value="RAD25/XP-B DNA REPAIR HELICASE"/>
    <property type="match status" value="1"/>
</dbReference>
<dbReference type="InterPro" id="IPR006935">
    <property type="entry name" value="Helicase/UvrB_N"/>
</dbReference>
<dbReference type="InterPro" id="IPR050615">
    <property type="entry name" value="ATP-dep_DNA_Helicase"/>
</dbReference>
<dbReference type="InterPro" id="IPR014001">
    <property type="entry name" value="Helicase_ATP-bd"/>
</dbReference>
<evidence type="ECO:0008006" key="9">
    <source>
        <dbReference type="Google" id="ProtNLM"/>
    </source>
</evidence>
<dbReference type="PROSITE" id="PS51192">
    <property type="entry name" value="HELICASE_ATP_BIND_1"/>
    <property type="match status" value="1"/>
</dbReference>
<dbReference type="CDD" id="cd18785">
    <property type="entry name" value="SF2_C"/>
    <property type="match status" value="1"/>
</dbReference>
<dbReference type="Proteomes" id="UP000826725">
    <property type="component" value="Chromosome"/>
</dbReference>
<evidence type="ECO:0000313" key="8">
    <source>
        <dbReference type="Proteomes" id="UP000826725"/>
    </source>
</evidence>
<keyword evidence="8" id="KW-1185">Reference proteome</keyword>
<accession>A0A8D5FTG1</accession>
<feature type="domain" description="Helicase ATP-binding" evidence="5">
    <location>
        <begin position="113"/>
        <end position="257"/>
    </location>
</feature>
<dbReference type="SMART" id="SM00487">
    <property type="entry name" value="DEXDc"/>
    <property type="match status" value="1"/>
</dbReference>
<dbReference type="Pfam" id="PF04851">
    <property type="entry name" value="ResIII"/>
    <property type="match status" value="1"/>
</dbReference>
<keyword evidence="1" id="KW-0547">Nucleotide-binding</keyword>
<name>A0A8D5FTG1_9BACT</name>
<dbReference type="CDD" id="cd17926">
    <property type="entry name" value="DEXHc_RE"/>
    <property type="match status" value="1"/>
</dbReference>
<protein>
    <recommendedName>
        <fullName evidence="9">Helicase</fullName>
    </recommendedName>
</protein>
<dbReference type="Pfam" id="PF00271">
    <property type="entry name" value="Helicase_C"/>
    <property type="match status" value="1"/>
</dbReference>
<evidence type="ECO:0000256" key="3">
    <source>
        <dbReference type="ARBA" id="ARBA00022806"/>
    </source>
</evidence>
<dbReference type="InterPro" id="IPR001650">
    <property type="entry name" value="Helicase_C-like"/>
</dbReference>
<dbReference type="GO" id="GO:0003677">
    <property type="term" value="F:DNA binding"/>
    <property type="evidence" value="ECO:0007669"/>
    <property type="project" value="InterPro"/>
</dbReference>
<sequence length="450" mass="50845">MELKLTVTADCLLSGIHFDFEQELKNRLTIENPQYIAARKYGRWIGKKLKPQLKYYEPVPGGLRFPRGFANQAVLLCRRFLGCDPEIIDRRRLLTEVDFSFHGELRPYQQVAVDAAETKSFGVIESGTGSGKTVMALALIAARRQPTLVVVHSKELLYQWKERAEQFLSCEVGLVGDGRFSLAPLTISIVNSTRKRVEELVEQFGHLVVDECHRVPATLFTDVVSRFDCHYLLGLSATAFRSDGEMTKLIYFFMGDRIHQVDSRELKASGAILKPEIIRKSTSFQYGYRGNYPAMIKALTRHQGRNRQILDDIIFAVKQQEATTCLVVSDRVVHCRFFEEKLKAEGINVKLLTGKISAEERMEIVENVQKGRVEVLVATLQLISEGFDCPGLSTLFLTTPIAFEGRLLQVIGRIMRPAANKRARVFDYVDDNIPALRRSADARGVVLSDL</sequence>
<dbReference type="RefSeq" id="WP_228855777.1">
    <property type="nucleotide sequence ID" value="NZ_AP024086.1"/>
</dbReference>
<evidence type="ECO:0000313" key="7">
    <source>
        <dbReference type="EMBL" id="BCL59567.1"/>
    </source>
</evidence>
<evidence type="ECO:0000256" key="4">
    <source>
        <dbReference type="ARBA" id="ARBA00022840"/>
    </source>
</evidence>
<feature type="domain" description="Helicase C-terminal" evidence="6">
    <location>
        <begin position="309"/>
        <end position="450"/>
    </location>
</feature>
<evidence type="ECO:0000259" key="6">
    <source>
        <dbReference type="PROSITE" id="PS51194"/>
    </source>
</evidence>
<keyword evidence="3" id="KW-0347">Helicase</keyword>
<gene>
    <name evidence="7" type="ORF">DGMP_02600</name>
</gene>